<evidence type="ECO:0000256" key="1">
    <source>
        <dbReference type="SAM" id="MobiDB-lite"/>
    </source>
</evidence>
<evidence type="ECO:0000313" key="2">
    <source>
        <dbReference type="EMBL" id="KAK2764722.1"/>
    </source>
</evidence>
<name>A0AAE0D6G5_COLKA</name>
<comment type="caution">
    <text evidence="2">The sequence shown here is derived from an EMBL/GenBank/DDBJ whole genome shotgun (WGS) entry which is preliminary data.</text>
</comment>
<sequence>MAKAAWTAMAERREGRWEPRGEATPMAKDSTSCPCRPTSSVSFQGRFPGALRSSFSPFWQRRSPEKEEEARLPDTNTYHTKKRIPCICVPRLLPLVPGAWPSSEVAEWKISNKSAAASLLLPSTGESTPRPPTTGAEEPPTRALLAKQYEALALDASEAHDTSSATVRGSP</sequence>
<gene>
    <name evidence="2" type="ORF">CKAH01_04887</name>
</gene>
<feature type="compositionally biased region" description="Polar residues" evidence="1">
    <location>
        <begin position="29"/>
        <end position="43"/>
    </location>
</feature>
<keyword evidence="3" id="KW-1185">Reference proteome</keyword>
<feature type="region of interest" description="Disordered" evidence="1">
    <location>
        <begin position="119"/>
        <end position="141"/>
    </location>
</feature>
<feature type="region of interest" description="Disordered" evidence="1">
    <location>
        <begin position="1"/>
        <end position="46"/>
    </location>
</feature>
<dbReference type="AlphaFoldDB" id="A0AAE0D6G5"/>
<dbReference type="Proteomes" id="UP001281614">
    <property type="component" value="Unassembled WGS sequence"/>
</dbReference>
<evidence type="ECO:0000313" key="3">
    <source>
        <dbReference type="Proteomes" id="UP001281614"/>
    </source>
</evidence>
<proteinExistence type="predicted"/>
<accession>A0AAE0D6G5</accession>
<feature type="compositionally biased region" description="Basic and acidic residues" evidence="1">
    <location>
        <begin position="10"/>
        <end position="21"/>
    </location>
</feature>
<dbReference type="EMBL" id="VYYT01000135">
    <property type="protein sequence ID" value="KAK2764722.1"/>
    <property type="molecule type" value="Genomic_DNA"/>
</dbReference>
<protein>
    <submittedName>
        <fullName evidence="2">Uncharacterized protein</fullName>
    </submittedName>
</protein>
<organism evidence="2 3">
    <name type="scientific">Colletotrichum kahawae</name>
    <name type="common">Coffee berry disease fungus</name>
    <dbReference type="NCBI Taxonomy" id="34407"/>
    <lineage>
        <taxon>Eukaryota</taxon>
        <taxon>Fungi</taxon>
        <taxon>Dikarya</taxon>
        <taxon>Ascomycota</taxon>
        <taxon>Pezizomycotina</taxon>
        <taxon>Sordariomycetes</taxon>
        <taxon>Hypocreomycetidae</taxon>
        <taxon>Glomerellales</taxon>
        <taxon>Glomerellaceae</taxon>
        <taxon>Colletotrichum</taxon>
        <taxon>Colletotrichum gloeosporioides species complex</taxon>
    </lineage>
</organism>
<reference evidence="2" key="1">
    <citation type="submission" date="2023-02" db="EMBL/GenBank/DDBJ databases">
        <title>Colletotrichum kahawae CIFC_Que2 genome sequencing and assembly.</title>
        <authorList>
            <person name="Baroncelli R."/>
        </authorList>
    </citation>
    <scope>NUCLEOTIDE SEQUENCE</scope>
    <source>
        <strain evidence="2">CIFC_Que2</strain>
    </source>
</reference>